<dbReference type="GO" id="GO:0004581">
    <property type="term" value="F:dolichyl-phosphate beta-glucosyltransferase activity"/>
    <property type="evidence" value="ECO:0007669"/>
    <property type="project" value="UniProtKB-EC"/>
</dbReference>
<dbReference type="Gene3D" id="3.90.550.10">
    <property type="entry name" value="Spore Coat Polysaccharide Biosynthesis Protein SpsA, Chain A"/>
    <property type="match status" value="1"/>
</dbReference>
<keyword evidence="7" id="KW-0812">Transmembrane</keyword>
<evidence type="ECO:0000256" key="11">
    <source>
        <dbReference type="ARBA" id="ARBA00023136"/>
    </source>
</evidence>
<name>A0ABW2CZF4_9ACTN</name>
<feature type="region of interest" description="Disordered" evidence="13">
    <location>
        <begin position="244"/>
        <end position="271"/>
    </location>
</feature>
<dbReference type="InterPro" id="IPR035518">
    <property type="entry name" value="DPG_synthase"/>
</dbReference>
<dbReference type="SUPFAM" id="SSF53448">
    <property type="entry name" value="Nucleotide-diphospho-sugar transferases"/>
    <property type="match status" value="1"/>
</dbReference>
<evidence type="ECO:0000256" key="5">
    <source>
        <dbReference type="ARBA" id="ARBA00022676"/>
    </source>
</evidence>
<evidence type="ECO:0000256" key="1">
    <source>
        <dbReference type="ARBA" id="ARBA00004389"/>
    </source>
</evidence>
<evidence type="ECO:0000256" key="12">
    <source>
        <dbReference type="ARBA" id="ARBA00045097"/>
    </source>
</evidence>
<organism evidence="15 16">
    <name type="scientific">Actinomadura yumaensis</name>
    <dbReference type="NCBI Taxonomy" id="111807"/>
    <lineage>
        <taxon>Bacteria</taxon>
        <taxon>Bacillati</taxon>
        <taxon>Actinomycetota</taxon>
        <taxon>Actinomycetes</taxon>
        <taxon>Streptosporangiales</taxon>
        <taxon>Thermomonosporaceae</taxon>
        <taxon>Actinomadura</taxon>
    </lineage>
</organism>
<evidence type="ECO:0000256" key="4">
    <source>
        <dbReference type="ARBA" id="ARBA00012583"/>
    </source>
</evidence>
<keyword evidence="6 15" id="KW-0808">Transferase</keyword>
<comment type="subcellular location">
    <subcellularLocation>
        <location evidence="1">Endoplasmic reticulum membrane</location>
        <topology evidence="1">Single-pass membrane protein</topology>
    </subcellularLocation>
</comment>
<proteinExistence type="inferred from homology"/>
<evidence type="ECO:0000256" key="3">
    <source>
        <dbReference type="ARBA" id="ARBA00006739"/>
    </source>
</evidence>
<evidence type="ECO:0000256" key="7">
    <source>
        <dbReference type="ARBA" id="ARBA00022692"/>
    </source>
</evidence>
<dbReference type="CDD" id="cd04188">
    <property type="entry name" value="DPG_synthase"/>
    <property type="match status" value="1"/>
</dbReference>
<protein>
    <recommendedName>
        <fullName evidence="4">dolichyl-phosphate beta-glucosyltransferase</fullName>
        <ecNumber evidence="4">2.4.1.117</ecNumber>
    </recommendedName>
</protein>
<comment type="catalytic activity">
    <reaction evidence="12">
        <text>a di-trans,poly-cis-dolichyl phosphate + UDP-alpha-D-glucose = a di-trans,poly-cis-dolichyl beta-D-glucosyl phosphate + UDP</text>
        <dbReference type="Rhea" id="RHEA:15401"/>
        <dbReference type="Rhea" id="RHEA-COMP:19498"/>
        <dbReference type="Rhea" id="RHEA-COMP:19502"/>
        <dbReference type="ChEBI" id="CHEBI:57525"/>
        <dbReference type="ChEBI" id="CHEBI:57683"/>
        <dbReference type="ChEBI" id="CHEBI:58223"/>
        <dbReference type="ChEBI" id="CHEBI:58885"/>
        <dbReference type="EC" id="2.4.1.117"/>
    </reaction>
    <physiologicalReaction direction="left-to-right" evidence="12">
        <dbReference type="Rhea" id="RHEA:15402"/>
    </physiologicalReaction>
</comment>
<evidence type="ECO:0000256" key="9">
    <source>
        <dbReference type="ARBA" id="ARBA00022968"/>
    </source>
</evidence>
<dbReference type="PANTHER" id="PTHR10859">
    <property type="entry name" value="GLYCOSYL TRANSFERASE"/>
    <property type="match status" value="1"/>
</dbReference>
<keyword evidence="11" id="KW-0472">Membrane</keyword>
<feature type="compositionally biased region" description="Polar residues" evidence="13">
    <location>
        <begin position="244"/>
        <end position="254"/>
    </location>
</feature>
<keyword evidence="16" id="KW-1185">Reference proteome</keyword>
<reference evidence="16" key="1">
    <citation type="journal article" date="2019" name="Int. J. Syst. Evol. Microbiol.">
        <title>The Global Catalogue of Microorganisms (GCM) 10K type strain sequencing project: providing services to taxonomists for standard genome sequencing and annotation.</title>
        <authorList>
            <consortium name="The Broad Institute Genomics Platform"/>
            <consortium name="The Broad Institute Genome Sequencing Center for Infectious Disease"/>
            <person name="Wu L."/>
            <person name="Ma J."/>
        </authorList>
    </citation>
    <scope>NUCLEOTIDE SEQUENCE [LARGE SCALE GENOMIC DNA]</scope>
    <source>
        <strain evidence="16">JCM 3369</strain>
    </source>
</reference>
<accession>A0ABW2CZF4</accession>
<keyword evidence="5 15" id="KW-0328">Glycosyltransferase</keyword>
<evidence type="ECO:0000259" key="14">
    <source>
        <dbReference type="Pfam" id="PF00535"/>
    </source>
</evidence>
<comment type="caution">
    <text evidence="15">The sequence shown here is derived from an EMBL/GenBank/DDBJ whole genome shotgun (WGS) entry which is preliminary data.</text>
</comment>
<feature type="domain" description="Glycosyltransferase 2-like" evidence="14">
    <location>
        <begin position="9"/>
        <end position="147"/>
    </location>
</feature>
<dbReference type="Pfam" id="PF00535">
    <property type="entry name" value="Glycos_transf_2"/>
    <property type="match status" value="1"/>
</dbReference>
<sequence length="281" mass="29641">MNASPVELSVVVPVYNERRRLPAALAELRAHLDGRAPSWELIVVDDGSTDGGAAAVLGAAARDPRIRLLRTPANRGKGHAVRTGVAASRGTLVLFTDADLATPIEELARLRAVLAEGYAAAIGSRAVPRGPAGERRVRRHPLRLVPGRTGAALIRTVALRGVADTQCGFKLFDGARARAAFAAARVDGWGFDVEVLALFARRGWPVAEVPVRWTHRPGSKVRPLDYLRVLREIAGIRARHGLSHTITNPTSTRPATHDADGASSAGNADGGGGAWGGWVAA</sequence>
<gene>
    <name evidence="15" type="ORF">ACFQKB_46250</name>
</gene>
<keyword evidence="9" id="KW-0735">Signal-anchor</keyword>
<evidence type="ECO:0000256" key="2">
    <source>
        <dbReference type="ARBA" id="ARBA00004922"/>
    </source>
</evidence>
<keyword evidence="8" id="KW-0256">Endoplasmic reticulum</keyword>
<evidence type="ECO:0000256" key="10">
    <source>
        <dbReference type="ARBA" id="ARBA00022989"/>
    </source>
</evidence>
<dbReference type="InterPro" id="IPR001173">
    <property type="entry name" value="Glyco_trans_2-like"/>
</dbReference>
<dbReference type="InterPro" id="IPR029044">
    <property type="entry name" value="Nucleotide-diphossugar_trans"/>
</dbReference>
<evidence type="ECO:0000313" key="16">
    <source>
        <dbReference type="Proteomes" id="UP001596380"/>
    </source>
</evidence>
<keyword evidence="10" id="KW-1133">Transmembrane helix</keyword>
<dbReference type="PANTHER" id="PTHR10859:SF91">
    <property type="entry name" value="DOLICHYL-PHOSPHATE BETA-GLUCOSYLTRANSFERASE"/>
    <property type="match status" value="1"/>
</dbReference>
<evidence type="ECO:0000256" key="13">
    <source>
        <dbReference type="SAM" id="MobiDB-lite"/>
    </source>
</evidence>
<evidence type="ECO:0000256" key="8">
    <source>
        <dbReference type="ARBA" id="ARBA00022824"/>
    </source>
</evidence>
<evidence type="ECO:0000313" key="15">
    <source>
        <dbReference type="EMBL" id="MFC6887234.1"/>
    </source>
</evidence>
<dbReference type="EMBL" id="JBHSXS010000076">
    <property type="protein sequence ID" value="MFC6887234.1"/>
    <property type="molecule type" value="Genomic_DNA"/>
</dbReference>
<comment type="pathway">
    <text evidence="2">Protein modification; protein glycosylation.</text>
</comment>
<dbReference type="RefSeq" id="WP_160825704.1">
    <property type="nucleotide sequence ID" value="NZ_JBHSXS010000076.1"/>
</dbReference>
<dbReference type="Proteomes" id="UP001596380">
    <property type="component" value="Unassembled WGS sequence"/>
</dbReference>
<evidence type="ECO:0000256" key="6">
    <source>
        <dbReference type="ARBA" id="ARBA00022679"/>
    </source>
</evidence>
<dbReference type="EC" id="2.4.1.117" evidence="4"/>
<comment type="similarity">
    <text evidence="3">Belongs to the glycosyltransferase 2 family.</text>
</comment>